<proteinExistence type="predicted"/>
<name>A0ACC0MGJ3_RHOML</name>
<accession>A0ACC0MGJ3</accession>
<dbReference type="EMBL" id="CM046396">
    <property type="protein sequence ID" value="KAI8539679.1"/>
    <property type="molecule type" value="Genomic_DNA"/>
</dbReference>
<gene>
    <name evidence="1" type="ORF">RHMOL_Rhmol09G0201900</name>
</gene>
<comment type="caution">
    <text evidence="1">The sequence shown here is derived from an EMBL/GenBank/DDBJ whole genome shotgun (WGS) entry which is preliminary data.</text>
</comment>
<protein>
    <submittedName>
        <fullName evidence="1">Uncharacterized protein</fullName>
    </submittedName>
</protein>
<sequence>MKFGNEFTRGGKTCISLDEVWVGKKLLFLCLGEMKPVCGICSVCGRGRMENLIVQGASTKVSYGELSSLGDLGHNKTRTESRMSWSCM</sequence>
<evidence type="ECO:0000313" key="1">
    <source>
        <dbReference type="EMBL" id="KAI8539679.1"/>
    </source>
</evidence>
<keyword evidence="2" id="KW-1185">Reference proteome</keyword>
<organism evidence="1 2">
    <name type="scientific">Rhododendron molle</name>
    <name type="common">Chinese azalea</name>
    <name type="synonym">Azalea mollis</name>
    <dbReference type="NCBI Taxonomy" id="49168"/>
    <lineage>
        <taxon>Eukaryota</taxon>
        <taxon>Viridiplantae</taxon>
        <taxon>Streptophyta</taxon>
        <taxon>Embryophyta</taxon>
        <taxon>Tracheophyta</taxon>
        <taxon>Spermatophyta</taxon>
        <taxon>Magnoliopsida</taxon>
        <taxon>eudicotyledons</taxon>
        <taxon>Gunneridae</taxon>
        <taxon>Pentapetalae</taxon>
        <taxon>asterids</taxon>
        <taxon>Ericales</taxon>
        <taxon>Ericaceae</taxon>
        <taxon>Ericoideae</taxon>
        <taxon>Rhodoreae</taxon>
        <taxon>Rhododendron</taxon>
    </lineage>
</organism>
<evidence type="ECO:0000313" key="2">
    <source>
        <dbReference type="Proteomes" id="UP001062846"/>
    </source>
</evidence>
<reference evidence="1" key="1">
    <citation type="submission" date="2022-02" db="EMBL/GenBank/DDBJ databases">
        <title>Plant Genome Project.</title>
        <authorList>
            <person name="Zhang R.-G."/>
        </authorList>
    </citation>
    <scope>NUCLEOTIDE SEQUENCE</scope>
    <source>
        <strain evidence="1">AT1</strain>
    </source>
</reference>
<dbReference type="Proteomes" id="UP001062846">
    <property type="component" value="Chromosome 9"/>
</dbReference>